<dbReference type="Gene3D" id="1.25.40.10">
    <property type="entry name" value="Tetratricopeptide repeat domain"/>
    <property type="match status" value="1"/>
</dbReference>
<protein>
    <recommendedName>
        <fullName evidence="6">J domain-containing protein</fullName>
    </recommendedName>
</protein>
<proteinExistence type="predicted"/>
<dbReference type="InterPro" id="IPR011990">
    <property type="entry name" value="TPR-like_helical_dom_sf"/>
</dbReference>
<reference evidence="7" key="1">
    <citation type="journal article" date="2023" name="G3 (Bethesda)">
        <title>Whole genome assemblies of Zophobas morio and Tenebrio molitor.</title>
        <authorList>
            <person name="Kaur S."/>
            <person name="Stinson S.A."/>
            <person name="diCenzo G.C."/>
        </authorList>
    </citation>
    <scope>NUCLEOTIDE SEQUENCE</scope>
    <source>
        <strain evidence="7">QUZm001</strain>
    </source>
</reference>
<dbReference type="SMART" id="SM00271">
    <property type="entry name" value="DnaJ"/>
    <property type="match status" value="1"/>
</dbReference>
<dbReference type="EMBL" id="JALNTZ010000434">
    <property type="protein sequence ID" value="KAJ3634484.1"/>
    <property type="molecule type" value="Genomic_DNA"/>
</dbReference>
<evidence type="ECO:0000256" key="2">
    <source>
        <dbReference type="ARBA" id="ARBA00022729"/>
    </source>
</evidence>
<keyword evidence="8" id="KW-1185">Reference proteome</keyword>
<sequence length="351" mass="40803">MLHIIRELLHCSYKNFNLGKFYAAITDLNKALSIAPNFHEARIKRDELYIKVGYYKEALEDAEKLLKENPSDLHAKKMVIIENSIAHYEARVLRAECYVKLNRRADAIADYLRSVHLKTDNTEGHFILSQLYFEDGQLDSSLNHVRQCLQLDQDHSKCKTFYREIKNLRQVMQAADDAVNKKDWKTGDSGEQVAYDACSKAIKLSPRDPELYCKRAEASISLSNYEEAKEDYRKALNIDENYSAAKDGLHQAEKLAKQSKKKDYYKILGVKRTATKEEISRAFRELAKKYHPDRNKDKNSKEVERKFIEITQAKEILTDDEKRRQYDSGVDPLNPEPFQHDSWGDNNNNSK</sequence>
<evidence type="ECO:0000256" key="4">
    <source>
        <dbReference type="PROSITE-ProRule" id="PRU00339"/>
    </source>
</evidence>
<name>A0AA38HJJ9_9CUCU</name>
<dbReference type="Proteomes" id="UP001168821">
    <property type="component" value="Unassembled WGS sequence"/>
</dbReference>
<evidence type="ECO:0000256" key="1">
    <source>
        <dbReference type="ARBA" id="ARBA00004240"/>
    </source>
</evidence>
<dbReference type="CDD" id="cd06257">
    <property type="entry name" value="DnaJ"/>
    <property type="match status" value="1"/>
</dbReference>
<gene>
    <name evidence="7" type="ORF">Zmor_016440</name>
</gene>
<dbReference type="Pfam" id="PF00226">
    <property type="entry name" value="DnaJ"/>
    <property type="match status" value="1"/>
</dbReference>
<dbReference type="PROSITE" id="PS50005">
    <property type="entry name" value="TPR"/>
    <property type="match status" value="3"/>
</dbReference>
<evidence type="ECO:0000259" key="6">
    <source>
        <dbReference type="PROSITE" id="PS50076"/>
    </source>
</evidence>
<dbReference type="SUPFAM" id="SSF48452">
    <property type="entry name" value="TPR-like"/>
    <property type="match status" value="1"/>
</dbReference>
<dbReference type="InterPro" id="IPR001623">
    <property type="entry name" value="DnaJ_domain"/>
</dbReference>
<dbReference type="Gene3D" id="1.10.287.110">
    <property type="entry name" value="DnaJ domain"/>
    <property type="match status" value="1"/>
</dbReference>
<evidence type="ECO:0000313" key="8">
    <source>
        <dbReference type="Proteomes" id="UP001168821"/>
    </source>
</evidence>
<evidence type="ECO:0000256" key="5">
    <source>
        <dbReference type="SAM" id="MobiDB-lite"/>
    </source>
</evidence>
<keyword evidence="2" id="KW-0732">Signal</keyword>
<dbReference type="GO" id="GO:0051087">
    <property type="term" value="F:protein-folding chaperone binding"/>
    <property type="evidence" value="ECO:0007669"/>
    <property type="project" value="TreeGrafter"/>
</dbReference>
<dbReference type="SMART" id="SM00028">
    <property type="entry name" value="TPR"/>
    <property type="match status" value="5"/>
</dbReference>
<feature type="region of interest" description="Disordered" evidence="5">
    <location>
        <begin position="319"/>
        <end position="351"/>
    </location>
</feature>
<dbReference type="InterPro" id="IPR019734">
    <property type="entry name" value="TPR_rpt"/>
</dbReference>
<feature type="domain" description="J" evidence="6">
    <location>
        <begin position="263"/>
        <end position="330"/>
    </location>
</feature>
<keyword evidence="4" id="KW-0802">TPR repeat</keyword>
<feature type="repeat" description="TPR" evidence="4">
    <location>
        <begin position="39"/>
        <end position="72"/>
    </location>
</feature>
<comment type="subcellular location">
    <subcellularLocation>
        <location evidence="1">Endoplasmic reticulum</location>
    </subcellularLocation>
</comment>
<dbReference type="SUPFAM" id="SSF46565">
    <property type="entry name" value="Chaperone J-domain"/>
    <property type="match status" value="1"/>
</dbReference>
<comment type="caution">
    <text evidence="7">The sequence shown here is derived from an EMBL/GenBank/DDBJ whole genome shotgun (WGS) entry which is preliminary data.</text>
</comment>
<feature type="repeat" description="TPR" evidence="4">
    <location>
        <begin position="209"/>
        <end position="242"/>
    </location>
</feature>
<keyword evidence="3" id="KW-0256">Endoplasmic reticulum</keyword>
<organism evidence="7 8">
    <name type="scientific">Zophobas morio</name>
    <dbReference type="NCBI Taxonomy" id="2755281"/>
    <lineage>
        <taxon>Eukaryota</taxon>
        <taxon>Metazoa</taxon>
        <taxon>Ecdysozoa</taxon>
        <taxon>Arthropoda</taxon>
        <taxon>Hexapoda</taxon>
        <taxon>Insecta</taxon>
        <taxon>Pterygota</taxon>
        <taxon>Neoptera</taxon>
        <taxon>Endopterygota</taxon>
        <taxon>Coleoptera</taxon>
        <taxon>Polyphaga</taxon>
        <taxon>Cucujiformia</taxon>
        <taxon>Tenebrionidae</taxon>
        <taxon>Zophobas</taxon>
    </lineage>
</organism>
<accession>A0AA38HJJ9</accession>
<evidence type="ECO:0000256" key="3">
    <source>
        <dbReference type="ARBA" id="ARBA00022824"/>
    </source>
</evidence>
<dbReference type="GO" id="GO:0051787">
    <property type="term" value="F:misfolded protein binding"/>
    <property type="evidence" value="ECO:0007669"/>
    <property type="project" value="TreeGrafter"/>
</dbReference>
<dbReference type="Pfam" id="PF13181">
    <property type="entry name" value="TPR_8"/>
    <property type="match status" value="3"/>
</dbReference>
<feature type="repeat" description="TPR" evidence="4">
    <location>
        <begin position="122"/>
        <end position="155"/>
    </location>
</feature>
<evidence type="ECO:0000313" key="7">
    <source>
        <dbReference type="EMBL" id="KAJ3634484.1"/>
    </source>
</evidence>
<dbReference type="InterPro" id="IPR036869">
    <property type="entry name" value="J_dom_sf"/>
</dbReference>
<dbReference type="InterPro" id="IPR051727">
    <property type="entry name" value="DnaJ_C3_Co-chaperones"/>
</dbReference>
<dbReference type="PANTHER" id="PTHR44140">
    <property type="entry name" value="LD25575P"/>
    <property type="match status" value="1"/>
</dbReference>
<dbReference type="GO" id="GO:0034975">
    <property type="term" value="P:protein folding in endoplasmic reticulum"/>
    <property type="evidence" value="ECO:0007669"/>
    <property type="project" value="TreeGrafter"/>
</dbReference>
<dbReference type="GO" id="GO:0005783">
    <property type="term" value="C:endoplasmic reticulum"/>
    <property type="evidence" value="ECO:0007669"/>
    <property type="project" value="UniProtKB-SubCell"/>
</dbReference>
<dbReference type="PANTHER" id="PTHR44140:SF2">
    <property type="entry name" value="LD25575P"/>
    <property type="match status" value="1"/>
</dbReference>
<dbReference type="PRINTS" id="PR00625">
    <property type="entry name" value="JDOMAIN"/>
</dbReference>
<dbReference type="AlphaFoldDB" id="A0AA38HJJ9"/>
<dbReference type="PROSITE" id="PS50076">
    <property type="entry name" value="DNAJ_2"/>
    <property type="match status" value="1"/>
</dbReference>